<evidence type="ECO:0000313" key="9">
    <source>
        <dbReference type="Proteomes" id="UP000756132"/>
    </source>
</evidence>
<evidence type="ECO:0000256" key="5">
    <source>
        <dbReference type="ARBA" id="ARBA00023136"/>
    </source>
</evidence>
<reference evidence="8" key="2">
    <citation type="journal article" date="2022" name="Microb. Genom.">
        <title>A chromosome-scale genome assembly of the tomato pathogen Cladosporium fulvum reveals a compartmentalized genome architecture and the presence of a dispensable chromosome.</title>
        <authorList>
            <person name="Zaccaron A.Z."/>
            <person name="Chen L.H."/>
            <person name="Samaras A."/>
            <person name="Stergiopoulos I."/>
        </authorList>
    </citation>
    <scope>NUCLEOTIDE SEQUENCE</scope>
    <source>
        <strain evidence="8">Race5_Kim</strain>
    </source>
</reference>
<keyword evidence="5 7" id="KW-0472">Membrane</keyword>
<comment type="subcellular location">
    <subcellularLocation>
        <location evidence="1">Membrane</location>
        <topology evidence="1">Multi-pass membrane protein</topology>
    </subcellularLocation>
</comment>
<dbReference type="OrthoDB" id="3648309at2759"/>
<dbReference type="EMBL" id="CP090173">
    <property type="protein sequence ID" value="UJO23338.1"/>
    <property type="molecule type" value="Genomic_DNA"/>
</dbReference>
<keyword evidence="4 7" id="KW-1133">Transmembrane helix</keyword>
<dbReference type="GO" id="GO:0005886">
    <property type="term" value="C:plasma membrane"/>
    <property type="evidence" value="ECO:0007669"/>
    <property type="project" value="TreeGrafter"/>
</dbReference>
<evidence type="ECO:0000256" key="2">
    <source>
        <dbReference type="ARBA" id="ARBA00005587"/>
    </source>
</evidence>
<dbReference type="PANTHER" id="PTHR31123:SF4">
    <property type="entry name" value="PROTEIN ALCS"/>
    <property type="match status" value="1"/>
</dbReference>
<sequence>MGVLCLVYLICAIRTNVIFFVILLPLPPAFALLAAANWYAGIGEMACSQTLQVVAGALTFITDVLGWYLFTSLLLASIDAPFQLPVFDLSTKVPGTSSKNKNAERTEADLERG</sequence>
<evidence type="ECO:0000256" key="6">
    <source>
        <dbReference type="SAM" id="MobiDB-lite"/>
    </source>
</evidence>
<dbReference type="RefSeq" id="XP_047767704.1">
    <property type="nucleotide sequence ID" value="XM_047912258.1"/>
</dbReference>
<evidence type="ECO:0000256" key="4">
    <source>
        <dbReference type="ARBA" id="ARBA00022989"/>
    </source>
</evidence>
<evidence type="ECO:0000313" key="8">
    <source>
        <dbReference type="EMBL" id="UJO23338.1"/>
    </source>
</evidence>
<dbReference type="InterPro" id="IPR000791">
    <property type="entry name" value="Gpr1/Fun34/SatP-like"/>
</dbReference>
<proteinExistence type="inferred from homology"/>
<dbReference type="Proteomes" id="UP000756132">
    <property type="component" value="Chromosome 11"/>
</dbReference>
<name>A0A9Q8PIZ4_PASFU</name>
<dbReference type="KEGG" id="ffu:CLAFUR5_13110"/>
<comment type="similarity">
    <text evidence="2">Belongs to the acetate uptake transporter (AceTr) (TC 2.A.96) family.</text>
</comment>
<dbReference type="GeneID" id="71992988"/>
<evidence type="ECO:0000256" key="7">
    <source>
        <dbReference type="SAM" id="Phobius"/>
    </source>
</evidence>
<gene>
    <name evidence="8" type="ORF">CLAFUR5_13110</name>
</gene>
<dbReference type="Pfam" id="PF01184">
    <property type="entry name" value="Gpr1_Fun34_YaaH"/>
    <property type="match status" value="1"/>
</dbReference>
<dbReference type="PANTHER" id="PTHR31123">
    <property type="entry name" value="ACCUMULATION OF DYADS PROTEIN 2-RELATED"/>
    <property type="match status" value="1"/>
</dbReference>
<evidence type="ECO:0000256" key="3">
    <source>
        <dbReference type="ARBA" id="ARBA00022692"/>
    </source>
</evidence>
<feature type="compositionally biased region" description="Basic and acidic residues" evidence="6">
    <location>
        <begin position="101"/>
        <end position="113"/>
    </location>
</feature>
<dbReference type="InterPro" id="IPR051633">
    <property type="entry name" value="AceTr"/>
</dbReference>
<accession>A0A9Q8PIZ4</accession>
<feature type="region of interest" description="Disordered" evidence="6">
    <location>
        <begin position="91"/>
        <end position="113"/>
    </location>
</feature>
<evidence type="ECO:0000256" key="1">
    <source>
        <dbReference type="ARBA" id="ARBA00004141"/>
    </source>
</evidence>
<protein>
    <submittedName>
        <fullName evidence="8">Uncharacterized protein</fullName>
    </submittedName>
</protein>
<keyword evidence="3 7" id="KW-0812">Transmembrane</keyword>
<dbReference type="GO" id="GO:0015123">
    <property type="term" value="F:acetate transmembrane transporter activity"/>
    <property type="evidence" value="ECO:0007669"/>
    <property type="project" value="TreeGrafter"/>
</dbReference>
<keyword evidence="9" id="KW-1185">Reference proteome</keyword>
<organism evidence="8 9">
    <name type="scientific">Passalora fulva</name>
    <name type="common">Tomato leaf mold</name>
    <name type="synonym">Cladosporium fulvum</name>
    <dbReference type="NCBI Taxonomy" id="5499"/>
    <lineage>
        <taxon>Eukaryota</taxon>
        <taxon>Fungi</taxon>
        <taxon>Dikarya</taxon>
        <taxon>Ascomycota</taxon>
        <taxon>Pezizomycotina</taxon>
        <taxon>Dothideomycetes</taxon>
        <taxon>Dothideomycetidae</taxon>
        <taxon>Mycosphaerellales</taxon>
        <taxon>Mycosphaerellaceae</taxon>
        <taxon>Fulvia</taxon>
    </lineage>
</organism>
<reference evidence="8" key="1">
    <citation type="submission" date="2021-12" db="EMBL/GenBank/DDBJ databases">
        <authorList>
            <person name="Zaccaron A."/>
            <person name="Stergiopoulos I."/>
        </authorList>
    </citation>
    <scope>NUCLEOTIDE SEQUENCE</scope>
    <source>
        <strain evidence="8">Race5_Kim</strain>
    </source>
</reference>
<dbReference type="AlphaFoldDB" id="A0A9Q8PIZ4"/>
<feature type="transmembrane region" description="Helical" evidence="7">
    <location>
        <begin position="6"/>
        <end position="39"/>
    </location>
</feature>
<feature type="transmembrane region" description="Helical" evidence="7">
    <location>
        <begin position="51"/>
        <end position="70"/>
    </location>
</feature>